<organism evidence="2 3">
    <name type="scientific">Actinomadura rudentiformis</name>
    <dbReference type="NCBI Taxonomy" id="359158"/>
    <lineage>
        <taxon>Bacteria</taxon>
        <taxon>Bacillati</taxon>
        <taxon>Actinomycetota</taxon>
        <taxon>Actinomycetes</taxon>
        <taxon>Streptosporangiales</taxon>
        <taxon>Thermomonosporaceae</taxon>
        <taxon>Actinomadura</taxon>
    </lineage>
</organism>
<dbReference type="PROSITE" id="PS51257">
    <property type="entry name" value="PROKAR_LIPOPROTEIN"/>
    <property type="match status" value="1"/>
</dbReference>
<gene>
    <name evidence="2" type="ORF">F8566_25255</name>
</gene>
<keyword evidence="3" id="KW-1185">Reference proteome</keyword>
<evidence type="ECO:0000313" key="3">
    <source>
        <dbReference type="Proteomes" id="UP000468735"/>
    </source>
</evidence>
<evidence type="ECO:0000256" key="1">
    <source>
        <dbReference type="SAM" id="MobiDB-lite"/>
    </source>
</evidence>
<dbReference type="Proteomes" id="UP000468735">
    <property type="component" value="Unassembled WGS sequence"/>
</dbReference>
<proteinExistence type="predicted"/>
<name>A0A6H9YIX3_9ACTN</name>
<accession>A0A6H9YIX3</accession>
<feature type="region of interest" description="Disordered" evidence="1">
    <location>
        <begin position="27"/>
        <end position="54"/>
    </location>
</feature>
<dbReference type="EMBL" id="WBMT01000012">
    <property type="protein sequence ID" value="KAB2346025.1"/>
    <property type="molecule type" value="Genomic_DNA"/>
</dbReference>
<dbReference type="Gene3D" id="2.50.20.20">
    <property type="match status" value="1"/>
</dbReference>
<evidence type="ECO:0000313" key="2">
    <source>
        <dbReference type="EMBL" id="KAB2346025.1"/>
    </source>
</evidence>
<dbReference type="OrthoDB" id="3470138at2"/>
<protein>
    <recommendedName>
        <fullName evidence="4">LppX_LprAFG lipoprotein</fullName>
    </recommendedName>
</protein>
<sequence length="255" mass="25976">MRIHSTFRSALVVSAALGFTLTTTGCNSDSKDDAGSVRPASPATSASPAASANGIEKQSAQKILAAARKATASAATLRIKGQIKEGGQAIALDFSYSGKESATGELTMDGQRVALTRIGSAVYVKPDDKFLQKLGGKAAVQTLAGKYLKTKPGDKDFADIATFTTLPKVVNGILTAEGTPAKGEVASLEGRPAIALTDGGKGKLYVSTVGEPYALRIDGGADGRIDFLDYGKAVTVQAPPSNQVVDVSGLKGAGG</sequence>
<evidence type="ECO:0008006" key="4">
    <source>
        <dbReference type="Google" id="ProtNLM"/>
    </source>
</evidence>
<dbReference type="AlphaFoldDB" id="A0A6H9YIX3"/>
<reference evidence="2 3" key="1">
    <citation type="submission" date="2019-09" db="EMBL/GenBank/DDBJ databases">
        <title>Actinomadura physcomitrii sp. nov., a novel actinomycete isolated from moss [Physcomitrium sphaericum (Ludw) Fuernr].</title>
        <authorList>
            <person name="Zhuang X."/>
            <person name="Liu C."/>
        </authorList>
    </citation>
    <scope>NUCLEOTIDE SEQUENCE [LARGE SCALE GENOMIC DNA]</scope>
    <source>
        <strain evidence="2 3">HMC1</strain>
    </source>
</reference>
<dbReference type="RefSeq" id="WP_151564095.1">
    <property type="nucleotide sequence ID" value="NZ_WBMT01000012.1"/>
</dbReference>
<comment type="caution">
    <text evidence="2">The sequence shown here is derived from an EMBL/GenBank/DDBJ whole genome shotgun (WGS) entry which is preliminary data.</text>
</comment>
<feature type="compositionally biased region" description="Low complexity" evidence="1">
    <location>
        <begin position="39"/>
        <end position="52"/>
    </location>
</feature>